<evidence type="ECO:0000313" key="1">
    <source>
        <dbReference type="EMBL" id="MFL0198113.1"/>
    </source>
</evidence>
<evidence type="ECO:0000313" key="2">
    <source>
        <dbReference type="Proteomes" id="UP001623660"/>
    </source>
</evidence>
<gene>
    <name evidence="1" type="ORF">ACJDU8_21475</name>
</gene>
<reference evidence="1 2" key="1">
    <citation type="submission" date="2024-11" db="EMBL/GenBank/DDBJ databases">
        <authorList>
            <person name="Heng Y.C."/>
            <person name="Lim A.C.H."/>
            <person name="Lee J.K.Y."/>
            <person name="Kittelmann S."/>
        </authorList>
    </citation>
    <scope>NUCLEOTIDE SEQUENCE [LARGE SCALE GENOMIC DNA]</scope>
    <source>
        <strain evidence="1 2">WILCCON 0269</strain>
    </source>
</reference>
<accession>A0ABW8SSE2</accession>
<dbReference type="RefSeq" id="WP_406794222.1">
    <property type="nucleotide sequence ID" value="NZ_JBJHZX010000047.1"/>
</dbReference>
<proteinExistence type="predicted"/>
<organism evidence="1 2">
    <name type="scientific">Candidatus Clostridium eludens</name>
    <dbReference type="NCBI Taxonomy" id="3381663"/>
    <lineage>
        <taxon>Bacteria</taxon>
        <taxon>Bacillati</taxon>
        <taxon>Bacillota</taxon>
        <taxon>Clostridia</taxon>
        <taxon>Eubacteriales</taxon>
        <taxon>Clostridiaceae</taxon>
        <taxon>Clostridium</taxon>
    </lineage>
</organism>
<name>A0ABW8SSE2_9CLOT</name>
<evidence type="ECO:0008006" key="3">
    <source>
        <dbReference type="Google" id="ProtNLM"/>
    </source>
</evidence>
<comment type="caution">
    <text evidence="1">The sequence shown here is derived from an EMBL/GenBank/DDBJ whole genome shotgun (WGS) entry which is preliminary data.</text>
</comment>
<dbReference type="EMBL" id="JBJHZX010000047">
    <property type="protein sequence ID" value="MFL0198113.1"/>
    <property type="molecule type" value="Genomic_DNA"/>
</dbReference>
<keyword evidence="2" id="KW-1185">Reference proteome</keyword>
<protein>
    <recommendedName>
        <fullName evidence="3">HD domain-containing protein</fullName>
    </recommendedName>
</protein>
<sequence>MRQNINKVLLNHFSNGGGAAAYLRGVIPSLTEDVEKLFSTRSDINRIKVAELLSEKILSLTDFSDLIPLRDEVATLEIKRLINYRKQTDHTAHTVYLFLLGIWVYDNNHQLRKMVDDSIKSNKTAKMFIFQWIFASLLHDVGYLFFDYKNTDNKDSWGKFDDMFKAKYIPDYLSKRIEKNKDTFQMLCKEFVEKYNPKLVHSDKLSTKALLDQLNSIPWIEDIIGEKLSGLQVLLAHFDINKELINFAEDIAIKGYDGKGDNPQIDHAIASGLMLLKYTSVWYWLYKKAKEEYPDLHEELNSNYRYPKEVFINHVIPACRAVIYHNIVKLQCDYNKEPLLYLAILCDELQFWDRFWSGPEYIDNWKNVNHCMAEQVYANVISNEFYEEQLHILMPKEQYNKLSSTLKERLNDYGRFVKLTELG</sequence>
<dbReference type="Proteomes" id="UP001623660">
    <property type="component" value="Unassembled WGS sequence"/>
</dbReference>